<dbReference type="NCBIfam" id="NF041518">
    <property type="entry name" value="choice_anch_Q"/>
    <property type="match status" value="1"/>
</dbReference>
<comment type="caution">
    <text evidence="2">The sequence shown here is derived from an EMBL/GenBank/DDBJ whole genome shotgun (WGS) entry which is preliminary data.</text>
</comment>
<keyword evidence="1" id="KW-0732">Signal</keyword>
<dbReference type="SUPFAM" id="SSF51126">
    <property type="entry name" value="Pectin lyase-like"/>
    <property type="match status" value="1"/>
</dbReference>
<dbReference type="EMBL" id="JAPDDT010000015">
    <property type="protein sequence ID" value="MCW1925606.1"/>
    <property type="molecule type" value="Genomic_DNA"/>
</dbReference>
<evidence type="ECO:0000256" key="1">
    <source>
        <dbReference type="ARBA" id="ARBA00022729"/>
    </source>
</evidence>
<dbReference type="InterPro" id="IPR028994">
    <property type="entry name" value="Integrin_alpha_N"/>
</dbReference>
<gene>
    <name evidence="2" type="ORF">OKA05_23815</name>
</gene>
<proteinExistence type="predicted"/>
<dbReference type="InterPro" id="IPR012334">
    <property type="entry name" value="Pectin_lyas_fold"/>
</dbReference>
<dbReference type="PANTHER" id="PTHR46580:SF4">
    <property type="entry name" value="ATP_GTP-BINDING PROTEIN"/>
    <property type="match status" value="1"/>
</dbReference>
<dbReference type="Gene3D" id="2.130.10.130">
    <property type="entry name" value="Integrin alpha, N-terminal"/>
    <property type="match status" value="1"/>
</dbReference>
<dbReference type="Proteomes" id="UP001320876">
    <property type="component" value="Unassembled WGS sequence"/>
</dbReference>
<dbReference type="PANTHER" id="PTHR46580">
    <property type="entry name" value="SENSOR KINASE-RELATED"/>
    <property type="match status" value="1"/>
</dbReference>
<reference evidence="2 3" key="1">
    <citation type="submission" date="2022-10" db="EMBL/GenBank/DDBJ databases">
        <title>Luteolibacter arcticus strain CCTCC AB 2014275, whole genome shotgun sequencing project.</title>
        <authorList>
            <person name="Zhao G."/>
            <person name="Shen L."/>
        </authorList>
    </citation>
    <scope>NUCLEOTIDE SEQUENCE [LARGE SCALE GENOMIC DNA]</scope>
    <source>
        <strain evidence="2 3">CCTCC AB 2014275</strain>
    </source>
</reference>
<accession>A0ABT3GPZ3</accession>
<dbReference type="InterPro" id="IPR013517">
    <property type="entry name" value="FG-GAP"/>
</dbReference>
<dbReference type="InterPro" id="IPR011050">
    <property type="entry name" value="Pectin_lyase_fold/virulence"/>
</dbReference>
<organism evidence="2 3">
    <name type="scientific">Luteolibacter arcticus</name>
    <dbReference type="NCBI Taxonomy" id="1581411"/>
    <lineage>
        <taxon>Bacteria</taxon>
        <taxon>Pseudomonadati</taxon>
        <taxon>Verrucomicrobiota</taxon>
        <taxon>Verrucomicrobiia</taxon>
        <taxon>Verrucomicrobiales</taxon>
        <taxon>Verrucomicrobiaceae</taxon>
        <taxon>Luteolibacter</taxon>
    </lineage>
</organism>
<sequence>MPGSLRAQTPEYTNLGSLYGIQMAPATTANLHLDVADIDGDGLDEVVRTGFPRGNASTHALVSRGGIHLTVDAYPIAGFGIPRFGDVNKDGKLDIVVAQTGTSQLSPSLEVLLGNSNGTFQAATSVPITYTAREMDLVDVDQDGKLDVVMIGYPGSPQLTSAVVFPGNGNGTFGSPVAYSTSVRSFAPMARSMAVGDINGDTWPDLAVVNQVNLGEVGILLNAGDGTFSEPTLATSYVATASLQMFVRLADLNHDGKLDLITALGDEPGVGSSFPGHLIGVRLGNGDGTFGAYTAYNVAAGADYLGSNNARIDIADMNADGHLDVLLPALPISGAFSPIFAVLLGNGDGTLRVGLRVTTPGINFINTATLRVNEDAAPDVVVSSNSASIEFYRASIPQVPVTFSTTELTLRADAAAVNLASASGAAPAGGTFSGPGVSAGIFTPATAGIGVHTITYQSPASPTGNTSSGTLTITVTELPGLTVTTSSDTSTSTDGITSLREALAYSRSLPGAQTITFSPTLAGSTITLSQGWNDSSDTAALRIFDTVTLLGPTTAPGITLDIANDSGRRHFLVEGSGSLTISHLTLRGGSVEDSGGSIWSFGSLVVRSCTFTGNSAYEGGAVQAWGGSPLLEIENSTFHGNTGTGLASAISAGAVATSLRHLTVTGNTSPGGILWIWETPVTLVNCLLTGNSDNAIRTFGGNGTGTISAGSSNNLFGATSATGVVHGTNGNLLGVTSAQVLLGILGNNGGPTATIALQPGSLAINRGGVIAGLAGDQRGSTRESGPAPDIGAYEFSFPGELAYWRMIHGLASDGSQDLSEPAGDGVENLLKYAFNLASQAGDLATPNRTILPEGGTAGLPRIEVDDQGRLVIEFVRRRASVAPGIQYEVITAENLSDVNALDLAGAMITSIDATWERVRVVDPVVTPRRFGRVQVTGEP</sequence>
<evidence type="ECO:0000313" key="2">
    <source>
        <dbReference type="EMBL" id="MCW1925606.1"/>
    </source>
</evidence>
<evidence type="ECO:0000313" key="3">
    <source>
        <dbReference type="Proteomes" id="UP001320876"/>
    </source>
</evidence>
<dbReference type="InterPro" id="IPR059226">
    <property type="entry name" value="Choice_anch_Q_dom"/>
</dbReference>
<dbReference type="RefSeq" id="WP_264489712.1">
    <property type="nucleotide sequence ID" value="NZ_JAPDDT010000015.1"/>
</dbReference>
<dbReference type="SUPFAM" id="SSF69318">
    <property type="entry name" value="Integrin alpha N-terminal domain"/>
    <property type="match status" value="1"/>
</dbReference>
<name>A0ABT3GPZ3_9BACT</name>
<dbReference type="Gene3D" id="2.160.20.10">
    <property type="entry name" value="Single-stranded right-handed beta-helix, Pectin lyase-like"/>
    <property type="match status" value="1"/>
</dbReference>
<keyword evidence="3" id="KW-1185">Reference proteome</keyword>
<dbReference type="Pfam" id="PF13517">
    <property type="entry name" value="FG-GAP_3"/>
    <property type="match status" value="2"/>
</dbReference>
<protein>
    <submittedName>
        <fullName evidence="2">FG-GAP-like repeat-containing protein</fullName>
    </submittedName>
</protein>